<dbReference type="EMBL" id="KI517392">
    <property type="protein sequence ID" value="ESQ50865.1"/>
    <property type="molecule type" value="Genomic_DNA"/>
</dbReference>
<organism evidence="3 4">
    <name type="scientific">Eutrema salsugineum</name>
    <name type="common">Saltwater cress</name>
    <name type="synonym">Sisymbrium salsugineum</name>
    <dbReference type="NCBI Taxonomy" id="72664"/>
    <lineage>
        <taxon>Eukaryota</taxon>
        <taxon>Viridiplantae</taxon>
        <taxon>Streptophyta</taxon>
        <taxon>Embryophyta</taxon>
        <taxon>Tracheophyta</taxon>
        <taxon>Spermatophyta</taxon>
        <taxon>Magnoliopsida</taxon>
        <taxon>eudicotyledons</taxon>
        <taxon>Gunneridae</taxon>
        <taxon>Pentapetalae</taxon>
        <taxon>rosids</taxon>
        <taxon>malvids</taxon>
        <taxon>Brassicales</taxon>
        <taxon>Brassicaceae</taxon>
        <taxon>Eutremeae</taxon>
        <taxon>Eutrema</taxon>
    </lineage>
</organism>
<dbReference type="PANTHER" id="PTHR47074">
    <property type="entry name" value="BNAC02G40300D PROTEIN"/>
    <property type="match status" value="1"/>
</dbReference>
<evidence type="ECO:0000259" key="1">
    <source>
        <dbReference type="Pfam" id="PF13456"/>
    </source>
</evidence>
<proteinExistence type="predicted"/>
<evidence type="ECO:0000313" key="4">
    <source>
        <dbReference type="Proteomes" id="UP000030689"/>
    </source>
</evidence>
<accession>V4LJY1</accession>
<dbReference type="InterPro" id="IPR002156">
    <property type="entry name" value="RNaseH_domain"/>
</dbReference>
<dbReference type="InterPro" id="IPR036397">
    <property type="entry name" value="RNaseH_sf"/>
</dbReference>
<keyword evidence="4" id="KW-1185">Reference proteome</keyword>
<dbReference type="InterPro" id="IPR052929">
    <property type="entry name" value="RNase_H-like_EbsB-rel"/>
</dbReference>
<dbReference type="GO" id="GO:0004523">
    <property type="term" value="F:RNA-DNA hybrid ribonuclease activity"/>
    <property type="evidence" value="ECO:0007669"/>
    <property type="project" value="InterPro"/>
</dbReference>
<dbReference type="Pfam" id="PF13456">
    <property type="entry name" value="RVT_3"/>
    <property type="match status" value="1"/>
</dbReference>
<dbReference type="eggNOG" id="KOG1075">
    <property type="taxonomic scope" value="Eukaryota"/>
</dbReference>
<dbReference type="InterPro" id="IPR012337">
    <property type="entry name" value="RNaseH-like_sf"/>
</dbReference>
<dbReference type="Pfam" id="PF13966">
    <property type="entry name" value="zf-RVT"/>
    <property type="match status" value="1"/>
</dbReference>
<reference evidence="3 4" key="1">
    <citation type="journal article" date="2013" name="Front. Plant Sci.">
        <title>The Reference Genome of the Halophytic Plant Eutrema salsugineum.</title>
        <authorList>
            <person name="Yang R."/>
            <person name="Jarvis D.E."/>
            <person name="Chen H."/>
            <person name="Beilstein M.A."/>
            <person name="Grimwood J."/>
            <person name="Jenkins J."/>
            <person name="Shu S."/>
            <person name="Prochnik S."/>
            <person name="Xin M."/>
            <person name="Ma C."/>
            <person name="Schmutz J."/>
            <person name="Wing R.A."/>
            <person name="Mitchell-Olds T."/>
            <person name="Schumaker K.S."/>
            <person name="Wang X."/>
        </authorList>
    </citation>
    <scope>NUCLEOTIDE SEQUENCE [LARGE SCALE GENOMIC DNA]</scope>
</reference>
<dbReference type="AlphaFoldDB" id="V4LJY1"/>
<evidence type="ECO:0000313" key="3">
    <source>
        <dbReference type="EMBL" id="ESQ50865.1"/>
    </source>
</evidence>
<dbReference type="OMA" id="VEKIACI"/>
<dbReference type="Proteomes" id="UP000030689">
    <property type="component" value="Unassembled WGS sequence"/>
</dbReference>
<dbReference type="SUPFAM" id="SSF53098">
    <property type="entry name" value="Ribonuclease H-like"/>
    <property type="match status" value="1"/>
</dbReference>
<dbReference type="Gramene" id="ESQ50865">
    <property type="protein sequence ID" value="ESQ50865"/>
    <property type="gene ID" value="EUTSA_v10023022mg"/>
</dbReference>
<feature type="domain" description="RNase H type-1" evidence="1">
    <location>
        <begin position="104"/>
        <end position="223"/>
    </location>
</feature>
<evidence type="ECO:0008006" key="5">
    <source>
        <dbReference type="Google" id="ProtNLM"/>
    </source>
</evidence>
<gene>
    <name evidence="3" type="ORF">EUTSA_v10023022mg</name>
</gene>
<dbReference type="STRING" id="72664.V4LJY1"/>
<dbReference type="InterPro" id="IPR044730">
    <property type="entry name" value="RNase_H-like_dom_plant"/>
</dbReference>
<evidence type="ECO:0000259" key="2">
    <source>
        <dbReference type="Pfam" id="PF13966"/>
    </source>
</evidence>
<sequence>MDPNIWSTPTAPKLKTFLWRAARGALPVGTQLASRISEADPSCHRCGQPESTEHLLFHCEFARAVWHNAPFSPPITIPHDQQFDLLWKGVKDATCSPSLDLPKDAAWCKDLKRAGLGWTLSSPTASAPRLFSRVSGCIPSPLIAEGMAMRSALSIAAAEDIRNLSVFSDFLILIKAINSGTTISEIYGILKDISCLSKLFESISFKFFPRRFNVTADVLAKNALYSSKFSVE</sequence>
<dbReference type="PANTHER" id="PTHR47074:SF49">
    <property type="entry name" value="POLYNUCLEOTIDYL TRANSFERASE, RIBONUCLEASE H-LIKE SUPERFAMILY PROTEIN"/>
    <property type="match status" value="1"/>
</dbReference>
<feature type="domain" description="Reverse transcriptase zinc-binding" evidence="2">
    <location>
        <begin position="4"/>
        <end position="66"/>
    </location>
</feature>
<dbReference type="KEGG" id="eus:EUTSA_v10023022mg"/>
<dbReference type="Gene3D" id="3.30.420.10">
    <property type="entry name" value="Ribonuclease H-like superfamily/Ribonuclease H"/>
    <property type="match status" value="1"/>
</dbReference>
<dbReference type="InterPro" id="IPR026960">
    <property type="entry name" value="RVT-Znf"/>
</dbReference>
<dbReference type="GO" id="GO:0003676">
    <property type="term" value="F:nucleic acid binding"/>
    <property type="evidence" value="ECO:0007669"/>
    <property type="project" value="InterPro"/>
</dbReference>
<name>V4LJY1_EUTSA</name>
<dbReference type="CDD" id="cd06222">
    <property type="entry name" value="RNase_H_like"/>
    <property type="match status" value="1"/>
</dbReference>
<protein>
    <recommendedName>
        <fullName evidence="5">RNase H type-1 domain-containing protein</fullName>
    </recommendedName>
</protein>